<evidence type="ECO:0000313" key="3">
    <source>
        <dbReference type="EMBL" id="CAL1525922.1"/>
    </source>
</evidence>
<name>A0AAV2GZE4_LYMST</name>
<evidence type="ECO:0000256" key="2">
    <source>
        <dbReference type="SAM" id="Phobius"/>
    </source>
</evidence>
<feature type="non-terminal residue" evidence="3">
    <location>
        <position position="1"/>
    </location>
</feature>
<dbReference type="InterPro" id="IPR036719">
    <property type="entry name" value="Neuro-gated_channel_TM_sf"/>
</dbReference>
<feature type="region of interest" description="Disordered" evidence="1">
    <location>
        <begin position="1"/>
        <end position="49"/>
    </location>
</feature>
<keyword evidence="2" id="KW-0812">Transmembrane</keyword>
<dbReference type="InterPro" id="IPR038050">
    <property type="entry name" value="Neuro_actylchol_rec"/>
</dbReference>
<gene>
    <name evidence="3" type="ORF">GSLYS_00000099001</name>
</gene>
<reference evidence="3 4" key="1">
    <citation type="submission" date="2024-04" db="EMBL/GenBank/DDBJ databases">
        <authorList>
            <consortium name="Genoscope - CEA"/>
            <person name="William W."/>
        </authorList>
    </citation>
    <scope>NUCLEOTIDE SEQUENCE [LARGE SCALE GENOMIC DNA]</scope>
</reference>
<proteinExistence type="predicted"/>
<evidence type="ECO:0000256" key="1">
    <source>
        <dbReference type="SAM" id="MobiDB-lite"/>
    </source>
</evidence>
<protein>
    <submittedName>
        <fullName evidence="3">Uncharacterized protein</fullName>
    </submittedName>
</protein>
<keyword evidence="2" id="KW-1133">Transmembrane helix</keyword>
<comment type="caution">
    <text evidence="3">The sequence shown here is derived from an EMBL/GenBank/DDBJ whole genome shotgun (WGS) entry which is preliminary data.</text>
</comment>
<evidence type="ECO:0000313" key="4">
    <source>
        <dbReference type="Proteomes" id="UP001497497"/>
    </source>
</evidence>
<dbReference type="AlphaFoldDB" id="A0AAV2GZE4"/>
<keyword evidence="2" id="KW-0472">Membrane</keyword>
<feature type="transmembrane region" description="Helical" evidence="2">
    <location>
        <begin position="93"/>
        <end position="115"/>
    </location>
</feature>
<organism evidence="3 4">
    <name type="scientific">Lymnaea stagnalis</name>
    <name type="common">Great pond snail</name>
    <name type="synonym">Helix stagnalis</name>
    <dbReference type="NCBI Taxonomy" id="6523"/>
    <lineage>
        <taxon>Eukaryota</taxon>
        <taxon>Metazoa</taxon>
        <taxon>Spiralia</taxon>
        <taxon>Lophotrochozoa</taxon>
        <taxon>Mollusca</taxon>
        <taxon>Gastropoda</taxon>
        <taxon>Heterobranchia</taxon>
        <taxon>Euthyneura</taxon>
        <taxon>Panpulmonata</taxon>
        <taxon>Hygrophila</taxon>
        <taxon>Lymnaeoidea</taxon>
        <taxon>Lymnaeidae</taxon>
        <taxon>Lymnaea</taxon>
    </lineage>
</organism>
<dbReference type="SUPFAM" id="SSF90112">
    <property type="entry name" value="Neurotransmitter-gated ion-channel transmembrane pore"/>
    <property type="match status" value="1"/>
</dbReference>
<dbReference type="EMBL" id="CAXITT010000001">
    <property type="protein sequence ID" value="CAL1525922.1"/>
    <property type="molecule type" value="Genomic_DNA"/>
</dbReference>
<accession>A0AAV2GZE4</accession>
<keyword evidence="4" id="KW-1185">Reference proteome</keyword>
<dbReference type="GO" id="GO:0006811">
    <property type="term" value="P:monoatomic ion transport"/>
    <property type="evidence" value="ECO:0007669"/>
    <property type="project" value="InterPro"/>
</dbReference>
<feature type="compositionally biased region" description="Polar residues" evidence="1">
    <location>
        <begin position="1"/>
        <end position="13"/>
    </location>
</feature>
<dbReference type="Gene3D" id="1.20.58.390">
    <property type="entry name" value="Neurotransmitter-gated ion-channel transmembrane domain"/>
    <property type="match status" value="1"/>
</dbReference>
<dbReference type="GO" id="GO:0016020">
    <property type="term" value="C:membrane"/>
    <property type="evidence" value="ECO:0007669"/>
    <property type="project" value="InterPro"/>
</dbReference>
<sequence length="122" mass="14200">VPSNQQPVPTNDYYSRYDMDRRPENGGISPRFARKFTPSPSTPSGDNTERQFLRVLQKVYQTIEKNEMRLEDQDRKEAIKVEWQQLALIIDRLLLLIFVVVTIGITLALILPGYYAQMKDIK</sequence>
<feature type="compositionally biased region" description="Basic and acidic residues" evidence="1">
    <location>
        <begin position="15"/>
        <end position="24"/>
    </location>
</feature>
<dbReference type="Proteomes" id="UP001497497">
    <property type="component" value="Unassembled WGS sequence"/>
</dbReference>
<dbReference type="FunFam" id="1.20.58.390:FF:000075">
    <property type="entry name" value="Neuronal acetylcholine receptor subunit alpha-9-II"/>
    <property type="match status" value="1"/>
</dbReference>